<proteinExistence type="predicted"/>
<sequence>MTERKPPQMSYHSWIDQQIADAERRGLFDGLPGAGKPLNIKPGAADGDYGQAWLRDYAQREGVAAEEMLPTPLRLRREIERLAESAGEFRSESEVREAAADLNRRIVEWRRIPVGPPIHVRLVNADDLVNRWRTARAARLAEEAQAAKAAAPGAKAGARPDKAANGTRSWWRPSRWRRPR</sequence>
<name>A0A6P2C1V9_9ACTN</name>
<evidence type="ECO:0000259" key="2">
    <source>
        <dbReference type="Pfam" id="PF09350"/>
    </source>
</evidence>
<reference evidence="3 4" key="1">
    <citation type="submission" date="2018-11" db="EMBL/GenBank/DDBJ databases">
        <title>Trebonia kvetii gen.nov., sp.nov., a novel acidophilic actinobacterium, and proposal of the new actinobacterial family Treboniaceae fam. nov.</title>
        <authorList>
            <person name="Rapoport D."/>
            <person name="Sagova-Mareckova M."/>
            <person name="Sedlacek I."/>
            <person name="Provaznik J."/>
            <person name="Kralova S."/>
            <person name="Pavlinic D."/>
            <person name="Benes V."/>
            <person name="Kopecky J."/>
        </authorList>
    </citation>
    <scope>NUCLEOTIDE SEQUENCE [LARGE SCALE GENOMIC DNA]</scope>
    <source>
        <strain evidence="3 4">15Tr583</strain>
    </source>
</reference>
<accession>A0A6P2C1V9</accession>
<protein>
    <submittedName>
        <fullName evidence="3">DUF1992 domain-containing protein</fullName>
    </submittedName>
</protein>
<comment type="caution">
    <text evidence="3">The sequence shown here is derived from an EMBL/GenBank/DDBJ whole genome shotgun (WGS) entry which is preliminary data.</text>
</comment>
<dbReference type="InterPro" id="IPR018961">
    <property type="entry name" value="DnaJ_homolog_subfam-C_membr-28"/>
</dbReference>
<dbReference type="Pfam" id="PF09350">
    <property type="entry name" value="DJC28_CD"/>
    <property type="match status" value="1"/>
</dbReference>
<gene>
    <name evidence="3" type="ORF">EAS64_11315</name>
</gene>
<feature type="compositionally biased region" description="Low complexity" evidence="1">
    <location>
        <begin position="146"/>
        <end position="157"/>
    </location>
</feature>
<organism evidence="3 4">
    <name type="scientific">Trebonia kvetii</name>
    <dbReference type="NCBI Taxonomy" id="2480626"/>
    <lineage>
        <taxon>Bacteria</taxon>
        <taxon>Bacillati</taxon>
        <taxon>Actinomycetota</taxon>
        <taxon>Actinomycetes</taxon>
        <taxon>Streptosporangiales</taxon>
        <taxon>Treboniaceae</taxon>
        <taxon>Trebonia</taxon>
    </lineage>
</organism>
<dbReference type="EMBL" id="RPFW01000002">
    <property type="protein sequence ID" value="TVZ05178.1"/>
    <property type="molecule type" value="Genomic_DNA"/>
</dbReference>
<evidence type="ECO:0000313" key="3">
    <source>
        <dbReference type="EMBL" id="TVZ05178.1"/>
    </source>
</evidence>
<dbReference type="Proteomes" id="UP000460272">
    <property type="component" value="Unassembled WGS sequence"/>
</dbReference>
<keyword evidence="4" id="KW-1185">Reference proteome</keyword>
<feature type="domain" description="DnaJ homologue subfamily C member 28 conserved" evidence="2">
    <location>
        <begin position="14"/>
        <end position="85"/>
    </location>
</feature>
<evidence type="ECO:0000313" key="4">
    <source>
        <dbReference type="Proteomes" id="UP000460272"/>
    </source>
</evidence>
<evidence type="ECO:0000256" key="1">
    <source>
        <dbReference type="SAM" id="MobiDB-lite"/>
    </source>
</evidence>
<feature type="region of interest" description="Disordered" evidence="1">
    <location>
        <begin position="146"/>
        <end position="180"/>
    </location>
</feature>
<dbReference type="RefSeq" id="WP_145852881.1">
    <property type="nucleotide sequence ID" value="NZ_RPFW01000002.1"/>
</dbReference>
<dbReference type="OrthoDB" id="3395286at2"/>
<dbReference type="AlphaFoldDB" id="A0A6P2C1V9"/>